<dbReference type="PIRSF" id="PIRSF031501">
    <property type="entry name" value="QueT"/>
    <property type="match status" value="1"/>
</dbReference>
<dbReference type="InterPro" id="IPR010387">
    <property type="entry name" value="QueT"/>
</dbReference>
<accession>A0A662Z2A9</accession>
<dbReference type="OrthoDB" id="1706970at2"/>
<feature type="transmembrane region" description="Helical" evidence="1">
    <location>
        <begin position="7"/>
        <end position="32"/>
    </location>
</feature>
<dbReference type="PANTHER" id="PTHR40044">
    <property type="entry name" value="INTEGRAL MEMBRANE PROTEIN-RELATED"/>
    <property type="match status" value="1"/>
</dbReference>
<protein>
    <submittedName>
        <fullName evidence="2">Uncharacterized membrane protein</fullName>
    </submittedName>
</protein>
<dbReference type="EMBL" id="FOIT01000002">
    <property type="protein sequence ID" value="SEV94078.1"/>
    <property type="molecule type" value="Genomic_DNA"/>
</dbReference>
<feature type="transmembrane region" description="Helical" evidence="1">
    <location>
        <begin position="117"/>
        <end position="139"/>
    </location>
</feature>
<evidence type="ECO:0000313" key="2">
    <source>
        <dbReference type="EMBL" id="SEV94078.1"/>
    </source>
</evidence>
<dbReference type="RefSeq" id="WP_091474309.1">
    <property type="nucleotide sequence ID" value="NZ_FOIT01000002.1"/>
</dbReference>
<keyword evidence="3" id="KW-1185">Reference proteome</keyword>
<feature type="transmembrane region" description="Helical" evidence="1">
    <location>
        <begin position="90"/>
        <end position="111"/>
    </location>
</feature>
<organism evidence="2 3">
    <name type="scientific">Aliicoccus persicus</name>
    <dbReference type="NCBI Taxonomy" id="930138"/>
    <lineage>
        <taxon>Bacteria</taxon>
        <taxon>Bacillati</taxon>
        <taxon>Bacillota</taxon>
        <taxon>Bacilli</taxon>
        <taxon>Bacillales</taxon>
        <taxon>Staphylococcaceae</taxon>
        <taxon>Aliicoccus</taxon>
    </lineage>
</organism>
<gene>
    <name evidence="2" type="ORF">SAMN05192557_0901</name>
</gene>
<proteinExistence type="predicted"/>
<keyword evidence="1" id="KW-1133">Transmembrane helix</keyword>
<name>A0A662Z2A9_9STAP</name>
<dbReference type="PANTHER" id="PTHR40044:SF1">
    <property type="entry name" value="INTEGRAL MEMBRANE PROTEIN"/>
    <property type="match status" value="1"/>
</dbReference>
<keyword evidence="1" id="KW-0812">Transmembrane</keyword>
<dbReference type="Proteomes" id="UP000243605">
    <property type="component" value="Unassembled WGS sequence"/>
</dbReference>
<evidence type="ECO:0000313" key="3">
    <source>
        <dbReference type="Proteomes" id="UP000243605"/>
    </source>
</evidence>
<dbReference type="AlphaFoldDB" id="A0A662Z2A9"/>
<dbReference type="Pfam" id="PF06177">
    <property type="entry name" value="QueT"/>
    <property type="match status" value="1"/>
</dbReference>
<keyword evidence="1" id="KW-0472">Membrane</keyword>
<reference evidence="2 3" key="1">
    <citation type="submission" date="2016-10" db="EMBL/GenBank/DDBJ databases">
        <authorList>
            <person name="Varghese N."/>
            <person name="Submissions S."/>
        </authorList>
    </citation>
    <scope>NUCLEOTIDE SEQUENCE [LARGE SCALE GENOMIC DNA]</scope>
    <source>
        <strain evidence="2 3">IBRC-M10081</strain>
    </source>
</reference>
<feature type="transmembrane region" description="Helical" evidence="1">
    <location>
        <begin position="52"/>
        <end position="83"/>
    </location>
</feature>
<sequence length="149" mass="16060">MNSKYVVYNAVIAAIYVAMTVINPIGTMAIQIRVSEMISVLPFFNRKFIPGVLIGVGIANMFSGLGILDVIVGVGIGAVAYTISYFVKNVWINVIIFSLLCGVFVGWMLLAVAGLPFWISFFSITISTLITTSIGALIFKSIGKRITAI</sequence>
<evidence type="ECO:0000256" key="1">
    <source>
        <dbReference type="SAM" id="Phobius"/>
    </source>
</evidence>